<dbReference type="Proteomes" id="UP001318321">
    <property type="component" value="Unassembled WGS sequence"/>
</dbReference>
<accession>A0ABX0PXB3</accession>
<keyword evidence="3" id="KW-1185">Reference proteome</keyword>
<dbReference type="Pfam" id="PF11162">
    <property type="entry name" value="DUF2946"/>
    <property type="match status" value="1"/>
</dbReference>
<dbReference type="EMBL" id="JAAQTO010000043">
    <property type="protein sequence ID" value="NIC06793.1"/>
    <property type="molecule type" value="Genomic_DNA"/>
</dbReference>
<sequence length="148" mass="15923">MQRIATHWRHMTACLGLLALSLTIAGPLLSQTQRLLETGHAAHGASHHGGHSAALYASRDAAHQAHGAAHSDSHRHAQLGKTHDHHDTLAACDYCSFFLHIPGAVVREANVPARPSSSRAPLVSGTWRPSAGEHYPRYHGRAPPLRSV</sequence>
<organism evidence="2 3">
    <name type="scientific">Billgrantia bachuensis</name>
    <dbReference type="NCBI Taxonomy" id="2717286"/>
    <lineage>
        <taxon>Bacteria</taxon>
        <taxon>Pseudomonadati</taxon>
        <taxon>Pseudomonadota</taxon>
        <taxon>Gammaproteobacteria</taxon>
        <taxon>Oceanospirillales</taxon>
        <taxon>Halomonadaceae</taxon>
        <taxon>Billgrantia</taxon>
    </lineage>
</organism>
<proteinExistence type="predicted"/>
<name>A0ABX0PXB3_9GAMM</name>
<dbReference type="InterPro" id="IPR021333">
    <property type="entry name" value="DUF2946"/>
</dbReference>
<evidence type="ECO:0000313" key="3">
    <source>
        <dbReference type="Proteomes" id="UP001318321"/>
    </source>
</evidence>
<gene>
    <name evidence="2" type="ORF">HBJ55_15300</name>
</gene>
<feature type="region of interest" description="Disordered" evidence="1">
    <location>
        <begin position="113"/>
        <end position="148"/>
    </location>
</feature>
<dbReference type="RefSeq" id="WP_167116722.1">
    <property type="nucleotide sequence ID" value="NZ_JAAQTO010000043.1"/>
</dbReference>
<reference evidence="2 3" key="1">
    <citation type="submission" date="2020-03" db="EMBL/GenBank/DDBJ databases">
        <title>Identification of Halomonas strains.</title>
        <authorList>
            <person name="Xiao Z."/>
            <person name="Dong F."/>
            <person name="Wang Z."/>
            <person name="Zhao J.-Y."/>
        </authorList>
    </citation>
    <scope>NUCLEOTIDE SEQUENCE [LARGE SCALE GENOMIC DNA]</scope>
    <source>
        <strain evidence="2 3">DX6</strain>
    </source>
</reference>
<evidence type="ECO:0000256" key="1">
    <source>
        <dbReference type="SAM" id="MobiDB-lite"/>
    </source>
</evidence>
<protein>
    <submittedName>
        <fullName evidence="2">DUF2946 domain-containing protein</fullName>
    </submittedName>
</protein>
<evidence type="ECO:0000313" key="2">
    <source>
        <dbReference type="EMBL" id="NIC06793.1"/>
    </source>
</evidence>
<comment type="caution">
    <text evidence="2">The sequence shown here is derived from an EMBL/GenBank/DDBJ whole genome shotgun (WGS) entry which is preliminary data.</text>
</comment>